<proteinExistence type="predicted"/>
<reference evidence="2 3" key="1">
    <citation type="submission" date="2011-05" db="EMBL/GenBank/DDBJ databases">
        <authorList>
            <person name="Muzny D."/>
            <person name="Qin X."/>
            <person name="Deng J."/>
            <person name="Jiang H."/>
            <person name="Liu Y."/>
            <person name="Qu J."/>
            <person name="Song X.-Z."/>
            <person name="Zhang L."/>
            <person name="Thornton R."/>
            <person name="Coyle M."/>
            <person name="Francisco L."/>
            <person name="Jackson L."/>
            <person name="Javaid M."/>
            <person name="Korchina V."/>
            <person name="Kovar C."/>
            <person name="Mata R."/>
            <person name="Mathew T."/>
            <person name="Ngo R."/>
            <person name="Nguyen L."/>
            <person name="Nguyen N."/>
            <person name="Okwuonu G."/>
            <person name="Ongeri F."/>
            <person name="Pham C."/>
            <person name="Simmons D."/>
            <person name="Wilczek-Boney K."/>
            <person name="Hale W."/>
            <person name="Jakkamsetti A."/>
            <person name="Pham P."/>
            <person name="Ruth R."/>
            <person name="San Lucas F."/>
            <person name="Warren J."/>
            <person name="Zhang J."/>
            <person name="Zhao Z."/>
            <person name="Zhou C."/>
            <person name="Zhu D."/>
            <person name="Lee S."/>
            <person name="Bess C."/>
            <person name="Blankenburg K."/>
            <person name="Forbes L."/>
            <person name="Fu Q."/>
            <person name="Gubbala S."/>
            <person name="Hirani K."/>
            <person name="Jayaseelan J.C."/>
            <person name="Lara F."/>
            <person name="Munidasa M."/>
            <person name="Palculict T."/>
            <person name="Patil S."/>
            <person name="Pu L.-L."/>
            <person name="Saada N."/>
            <person name="Tang L."/>
            <person name="Weissenberger G."/>
            <person name="Zhu Y."/>
            <person name="Hemphill L."/>
            <person name="Shang Y."/>
            <person name="Youmans B."/>
            <person name="Ayvaz T."/>
            <person name="Ross M."/>
            <person name="Santibanez J."/>
            <person name="Aqrawi P."/>
            <person name="Gross S."/>
            <person name="Joshi V."/>
            <person name="Fowler G."/>
            <person name="Nazareth L."/>
            <person name="Reid J."/>
            <person name="Worley K."/>
            <person name="Petrosino J."/>
            <person name="Highlander S."/>
            <person name="Gibbs R."/>
        </authorList>
    </citation>
    <scope>NUCLEOTIDE SEQUENCE [LARGE SCALE GENOMIC DNA]</scope>
    <source>
        <strain evidence="2 3">871</strain>
    </source>
</reference>
<organism evidence="2 3">
    <name type="scientific">Neisseria shayeganii 871</name>
    <dbReference type="NCBI Taxonomy" id="1032488"/>
    <lineage>
        <taxon>Bacteria</taxon>
        <taxon>Pseudomonadati</taxon>
        <taxon>Pseudomonadota</taxon>
        <taxon>Betaproteobacteria</taxon>
        <taxon>Neisseriales</taxon>
        <taxon>Neisseriaceae</taxon>
        <taxon>Neisseria</taxon>
    </lineage>
</organism>
<dbReference type="EMBL" id="AGAY01000056">
    <property type="protein sequence ID" value="EGY52261.1"/>
    <property type="molecule type" value="Genomic_DNA"/>
</dbReference>
<dbReference type="AlphaFoldDB" id="G4CIW8"/>
<name>G4CIW8_9NEIS</name>
<keyword evidence="1" id="KW-0472">Membrane</keyword>
<protein>
    <submittedName>
        <fullName evidence="2">Uncharacterized protein</fullName>
    </submittedName>
</protein>
<sequence length="45" mass="5140">MLKPVFEIKGGIVSFSAGFFILKWSPVYLETLFTVFLNVVLLVFE</sequence>
<keyword evidence="3" id="KW-1185">Reference proteome</keyword>
<dbReference type="HOGENOM" id="CLU_3202447_0_0_4"/>
<accession>G4CIW8</accession>
<dbReference type="Proteomes" id="UP000003019">
    <property type="component" value="Unassembled WGS sequence"/>
</dbReference>
<keyword evidence="1" id="KW-0812">Transmembrane</keyword>
<evidence type="ECO:0000256" key="1">
    <source>
        <dbReference type="SAM" id="Phobius"/>
    </source>
</evidence>
<keyword evidence="1" id="KW-1133">Transmembrane helix</keyword>
<feature type="transmembrane region" description="Helical" evidence="1">
    <location>
        <begin position="27"/>
        <end position="44"/>
    </location>
</feature>
<comment type="caution">
    <text evidence="2">The sequence shown here is derived from an EMBL/GenBank/DDBJ whole genome shotgun (WGS) entry which is preliminary data.</text>
</comment>
<gene>
    <name evidence="2" type="ORF">HMPREF9371_1557</name>
</gene>
<evidence type="ECO:0000313" key="3">
    <source>
        <dbReference type="Proteomes" id="UP000003019"/>
    </source>
</evidence>
<evidence type="ECO:0000313" key="2">
    <source>
        <dbReference type="EMBL" id="EGY52261.1"/>
    </source>
</evidence>